<evidence type="ECO:0000256" key="10">
    <source>
        <dbReference type="ARBA" id="ARBA00023125"/>
    </source>
</evidence>
<sequence length="365" mass="41405">MEIRINKLLLDNAIERVSKAVSPTPFLPAQKGILIEAEDNIITFIGTNGELSIKHVIEISQDAVIEMPGKALIDLNILRNIVKKLDGDLSIQTDNKTMTISTAYDRFVINLYNLYDYPETEFTVYGDTLEINWNEFKQMIRNVIFASTSNDTNTVLSCVNISSTNNVLKLIATDRYRFAQELKNIENTNDFNISINAKNLKDLSGFEYDGIVKFYISRHKFAFEIDNTLIQSTVLDQPYQDVSKVIPTSYAYTLTISKRELNNLLNKASVIVAESYNKIKLYIKDNLLTISSTKEEIANAEITTSNFHYTDVELKLALNSKFLKEAVSVFDDELTLNITKDKLRIVVLSNSNPNSLQLFTSQKGF</sequence>
<keyword evidence="8" id="KW-0235">DNA replication</keyword>
<dbReference type="KEGG" id="mclo:DK849_00790"/>
<evidence type="ECO:0000256" key="6">
    <source>
        <dbReference type="ARBA" id="ARBA00022679"/>
    </source>
</evidence>
<dbReference type="GO" id="GO:0003677">
    <property type="term" value="F:DNA binding"/>
    <property type="evidence" value="ECO:0007669"/>
    <property type="project" value="UniProtKB-KW"/>
</dbReference>
<dbReference type="Gene3D" id="3.10.150.10">
    <property type="entry name" value="DNA Polymerase III, subunit A, domain 2"/>
    <property type="match status" value="1"/>
</dbReference>
<name>A0A2Z4LLI0_9BACT</name>
<accession>A0A2Z4LLI0</accession>
<dbReference type="OrthoDB" id="397417at2"/>
<dbReference type="InterPro" id="IPR022635">
    <property type="entry name" value="DNA_polIII_beta_C"/>
</dbReference>
<evidence type="ECO:0000313" key="12">
    <source>
        <dbReference type="Proteomes" id="UP000249865"/>
    </source>
</evidence>
<evidence type="ECO:0000256" key="4">
    <source>
        <dbReference type="ARBA" id="ARBA00011400"/>
    </source>
</evidence>
<dbReference type="GO" id="GO:0005737">
    <property type="term" value="C:cytoplasm"/>
    <property type="evidence" value="ECO:0007669"/>
    <property type="project" value="UniProtKB-SubCell"/>
</dbReference>
<dbReference type="PANTHER" id="PTHR30478:SF0">
    <property type="entry name" value="BETA SLIDING CLAMP"/>
    <property type="match status" value="1"/>
</dbReference>
<protein>
    <submittedName>
        <fullName evidence="11">DNA polymerase III subunit beta</fullName>
        <ecNumber evidence="11">2.7.7.7</ecNumber>
    </submittedName>
</protein>
<dbReference type="AlphaFoldDB" id="A0A2Z4LLI0"/>
<keyword evidence="9" id="KW-0239">DNA-directed DNA polymerase</keyword>
<dbReference type="InterPro" id="IPR046938">
    <property type="entry name" value="DNA_clamp_sf"/>
</dbReference>
<dbReference type="SMART" id="SM00480">
    <property type="entry name" value="POL3Bc"/>
    <property type="match status" value="1"/>
</dbReference>
<evidence type="ECO:0000256" key="9">
    <source>
        <dbReference type="ARBA" id="ARBA00022932"/>
    </source>
</evidence>
<evidence type="ECO:0000256" key="7">
    <source>
        <dbReference type="ARBA" id="ARBA00022695"/>
    </source>
</evidence>
<keyword evidence="6 11" id="KW-0808">Transferase</keyword>
<comment type="function">
    <text evidence="1">Confers DNA tethering and processivity to DNA polymerases and other proteins. Acts as a clamp, forming a ring around DNA (a reaction catalyzed by the clamp-loading complex) which diffuses in an ATP-independent manner freely and bidirectionally along dsDNA. Initially characterized for its ability to contact the catalytic subunit of DNA polymerase III (Pol III), a complex, multichain enzyme responsible for most of the replicative synthesis in bacteria; Pol III exhibits 3'-5' exonuclease proofreading activity. The beta chain is required for initiation of replication as well as for processivity of DNA replication.</text>
</comment>
<dbReference type="Proteomes" id="UP000249865">
    <property type="component" value="Chromosome"/>
</dbReference>
<evidence type="ECO:0000256" key="5">
    <source>
        <dbReference type="ARBA" id="ARBA00022490"/>
    </source>
</evidence>
<keyword evidence="12" id="KW-1185">Reference proteome</keyword>
<reference evidence="12" key="1">
    <citation type="submission" date="2018-06" db="EMBL/GenBank/DDBJ databases">
        <title>Complete genome sequences of Mycoplasma anatis, M. anseris and M. cloacale type strains.</title>
        <authorList>
            <person name="Grozner D."/>
            <person name="Forro B."/>
            <person name="Sulyok K.M."/>
            <person name="Marton S."/>
            <person name="Kreizinger Z."/>
            <person name="Banyai K."/>
            <person name="Gyuranecz M."/>
        </authorList>
    </citation>
    <scope>NUCLEOTIDE SEQUENCE [LARGE SCALE GENOMIC DNA]</scope>
    <source>
        <strain evidence="12">NCTC 10199</strain>
    </source>
</reference>
<dbReference type="Pfam" id="PF02768">
    <property type="entry name" value="DNA_pol3_beta_3"/>
    <property type="match status" value="1"/>
</dbReference>
<dbReference type="Pfam" id="PF02767">
    <property type="entry name" value="DNA_pol3_beta_2"/>
    <property type="match status" value="1"/>
</dbReference>
<gene>
    <name evidence="11" type="primary">dnaN</name>
    <name evidence="11" type="ORF">DK849_00790</name>
</gene>
<dbReference type="RefSeq" id="WP_029330038.1">
    <property type="nucleotide sequence ID" value="NZ_CP030103.1"/>
</dbReference>
<organism evidence="11 12">
    <name type="scientific">Metamycoplasma cloacale</name>
    <dbReference type="NCBI Taxonomy" id="92401"/>
    <lineage>
        <taxon>Bacteria</taxon>
        <taxon>Bacillati</taxon>
        <taxon>Mycoplasmatota</taxon>
        <taxon>Mycoplasmoidales</taxon>
        <taxon>Metamycoplasmataceae</taxon>
        <taxon>Metamycoplasma</taxon>
    </lineage>
</organism>
<dbReference type="GO" id="GO:0003887">
    <property type="term" value="F:DNA-directed DNA polymerase activity"/>
    <property type="evidence" value="ECO:0007669"/>
    <property type="project" value="UniProtKB-KW"/>
</dbReference>
<proteinExistence type="inferred from homology"/>
<keyword evidence="7 11" id="KW-0548">Nucleotidyltransferase</keyword>
<comment type="subunit">
    <text evidence="4">Forms a ring-shaped head-to-tail homodimer around DNA which binds and tethers DNA polymerases and other proteins to the DNA. The DNA replisome complex has a single clamp-loading complex (3 tau and 1 each of delta, delta', psi and chi subunits) which binds 3 Pol III cores (1 core on the leading strand and 2 on the lagging strand) each with a beta sliding clamp dimer. Additional proteins in the replisome are other copies of gamma, psi and chi, Ssb, DNA helicase and RNA primase.</text>
</comment>
<evidence type="ECO:0000256" key="1">
    <source>
        <dbReference type="ARBA" id="ARBA00002266"/>
    </source>
</evidence>
<keyword evidence="10" id="KW-0238">DNA-binding</keyword>
<dbReference type="InterPro" id="IPR022637">
    <property type="entry name" value="DNA_polIII_beta_cen"/>
</dbReference>
<evidence type="ECO:0000313" key="11">
    <source>
        <dbReference type="EMBL" id="AWX42622.1"/>
    </source>
</evidence>
<keyword evidence="5" id="KW-0963">Cytoplasm</keyword>
<dbReference type="EC" id="2.7.7.7" evidence="11"/>
<dbReference type="SUPFAM" id="SSF55979">
    <property type="entry name" value="DNA clamp"/>
    <property type="match status" value="3"/>
</dbReference>
<evidence type="ECO:0000256" key="2">
    <source>
        <dbReference type="ARBA" id="ARBA00004496"/>
    </source>
</evidence>
<dbReference type="PANTHER" id="PTHR30478">
    <property type="entry name" value="DNA POLYMERASE III SUBUNIT BETA"/>
    <property type="match status" value="1"/>
</dbReference>
<dbReference type="Gene3D" id="3.70.10.10">
    <property type="match status" value="1"/>
</dbReference>
<evidence type="ECO:0000256" key="3">
    <source>
        <dbReference type="ARBA" id="ARBA00010752"/>
    </source>
</evidence>
<dbReference type="Pfam" id="PF00712">
    <property type="entry name" value="DNA_pol3_beta"/>
    <property type="match status" value="1"/>
</dbReference>
<dbReference type="EMBL" id="CP030103">
    <property type="protein sequence ID" value="AWX42622.1"/>
    <property type="molecule type" value="Genomic_DNA"/>
</dbReference>
<dbReference type="GO" id="GO:0006271">
    <property type="term" value="P:DNA strand elongation involved in DNA replication"/>
    <property type="evidence" value="ECO:0007669"/>
    <property type="project" value="TreeGrafter"/>
</dbReference>
<evidence type="ECO:0000256" key="8">
    <source>
        <dbReference type="ARBA" id="ARBA00022705"/>
    </source>
</evidence>
<dbReference type="GO" id="GO:0009360">
    <property type="term" value="C:DNA polymerase III complex"/>
    <property type="evidence" value="ECO:0007669"/>
    <property type="project" value="InterPro"/>
</dbReference>
<dbReference type="GO" id="GO:0008408">
    <property type="term" value="F:3'-5' exonuclease activity"/>
    <property type="evidence" value="ECO:0007669"/>
    <property type="project" value="InterPro"/>
</dbReference>
<dbReference type="NCBIfam" id="TIGR00663">
    <property type="entry name" value="dnan"/>
    <property type="match status" value="1"/>
</dbReference>
<comment type="subcellular location">
    <subcellularLocation>
        <location evidence="2">Cytoplasm</location>
    </subcellularLocation>
</comment>
<comment type="similarity">
    <text evidence="3">Belongs to the beta sliding clamp family.</text>
</comment>
<dbReference type="InterPro" id="IPR001001">
    <property type="entry name" value="DNA_polIII_beta"/>
</dbReference>
<dbReference type="InterPro" id="IPR022634">
    <property type="entry name" value="DNA_polIII_beta_N"/>
</dbReference>